<comment type="caution">
    <text evidence="3">The sequence shown here is derived from an EMBL/GenBank/DDBJ whole genome shotgun (WGS) entry which is preliminary data.</text>
</comment>
<evidence type="ECO:0000256" key="1">
    <source>
        <dbReference type="SAM" id="MobiDB-lite"/>
    </source>
</evidence>
<keyword evidence="4" id="KW-1185">Reference proteome</keyword>
<evidence type="ECO:0000313" key="3">
    <source>
        <dbReference type="EMBL" id="RYO88210.1"/>
    </source>
</evidence>
<name>A0ABY0H9E6_9PEZI</name>
<reference evidence="3 4" key="1">
    <citation type="submission" date="2018-06" db="EMBL/GenBank/DDBJ databases">
        <title>Complete Genomes of Monosporascus.</title>
        <authorList>
            <person name="Robinson A.J."/>
            <person name="Natvig D.O."/>
        </authorList>
    </citation>
    <scope>NUCLEOTIDE SEQUENCE [LARGE SCALE GENOMIC DNA]</scope>
    <source>
        <strain evidence="3 4">CBS 609.92</strain>
    </source>
</reference>
<keyword evidence="2" id="KW-0732">Signal</keyword>
<sequence>MHLKRPISLLYTLLSFYNSSSALPFLKWRKTPTISNVPRATYSIVPIDGSGGEGDGSGSDDEPPATVIETQTVVSTHTPTETAHYGHNHNYCNGRWRTTNFGCHNQQHPKGHIPYSAINPFHYPININTGEPNKYTTSFIHLIYLDDFVLREPDDCSSGDHHDGAGAVLHKLNFYNLRRWILAFDVSAMERDYGSTLRSRAIAGCSYPWVHMQT</sequence>
<feature type="signal peptide" evidence="2">
    <location>
        <begin position="1"/>
        <end position="22"/>
    </location>
</feature>
<protein>
    <submittedName>
        <fullName evidence="3">Uncharacterized protein</fullName>
    </submittedName>
</protein>
<proteinExistence type="predicted"/>
<dbReference type="Proteomes" id="UP000294003">
    <property type="component" value="Unassembled WGS sequence"/>
</dbReference>
<organism evidence="3 4">
    <name type="scientific">Monosporascus cannonballus</name>
    <dbReference type="NCBI Taxonomy" id="155416"/>
    <lineage>
        <taxon>Eukaryota</taxon>
        <taxon>Fungi</taxon>
        <taxon>Dikarya</taxon>
        <taxon>Ascomycota</taxon>
        <taxon>Pezizomycotina</taxon>
        <taxon>Sordariomycetes</taxon>
        <taxon>Xylariomycetidae</taxon>
        <taxon>Xylariales</taxon>
        <taxon>Xylariales incertae sedis</taxon>
        <taxon>Monosporascus</taxon>
    </lineage>
</organism>
<gene>
    <name evidence="3" type="ORF">DL762_003815</name>
</gene>
<evidence type="ECO:0000256" key="2">
    <source>
        <dbReference type="SAM" id="SignalP"/>
    </source>
</evidence>
<feature type="region of interest" description="Disordered" evidence="1">
    <location>
        <begin position="46"/>
        <end position="65"/>
    </location>
</feature>
<feature type="chain" id="PRO_5045974037" evidence="2">
    <location>
        <begin position="23"/>
        <end position="214"/>
    </location>
</feature>
<evidence type="ECO:0000313" key="4">
    <source>
        <dbReference type="Proteomes" id="UP000294003"/>
    </source>
</evidence>
<dbReference type="EMBL" id="QJNS01000090">
    <property type="protein sequence ID" value="RYO88210.1"/>
    <property type="molecule type" value="Genomic_DNA"/>
</dbReference>
<accession>A0ABY0H9E6</accession>